<comment type="function">
    <text evidence="6 7">This protein binds to 23S rRNA in the presence of protein L20.</text>
</comment>
<dbReference type="EMBL" id="JAAQPH010000004">
    <property type="protein sequence ID" value="NIA68304.1"/>
    <property type="molecule type" value="Genomic_DNA"/>
</dbReference>
<sequence length="171" mass="18071">MFAVIKTGGKQYKVAKDDVIVIEKLEGEAGEAVSFDSVLMVGEGAETKAGVPFVEGASVAAEVVEQTRGDKILIFKKKRRKNHRRTNGHRQDLTVVKITDILTDGKKAAAKAKKAAPKKEAADGDAEAAPKEAKAEKPKAAKKAPAKKAAAKKATAKKAPAKKAAAKKKED</sequence>
<dbReference type="InterPro" id="IPR028909">
    <property type="entry name" value="bL21-like"/>
</dbReference>
<proteinExistence type="inferred from homology"/>
<name>A0A967C491_9PROT</name>
<dbReference type="InterPro" id="IPR018258">
    <property type="entry name" value="Ribosomal_bL21_CS"/>
</dbReference>
<dbReference type="InterPro" id="IPR036164">
    <property type="entry name" value="bL21-like_sf"/>
</dbReference>
<dbReference type="GO" id="GO:0006412">
    <property type="term" value="P:translation"/>
    <property type="evidence" value="ECO:0007669"/>
    <property type="project" value="UniProtKB-UniRule"/>
</dbReference>
<dbReference type="SUPFAM" id="SSF141091">
    <property type="entry name" value="L21p-like"/>
    <property type="match status" value="1"/>
</dbReference>
<dbReference type="AlphaFoldDB" id="A0A967C491"/>
<dbReference type="GO" id="GO:0003735">
    <property type="term" value="F:structural constituent of ribosome"/>
    <property type="evidence" value="ECO:0007669"/>
    <property type="project" value="InterPro"/>
</dbReference>
<dbReference type="Proteomes" id="UP000761264">
    <property type="component" value="Unassembled WGS sequence"/>
</dbReference>
<dbReference type="NCBIfam" id="TIGR00061">
    <property type="entry name" value="L21"/>
    <property type="match status" value="1"/>
</dbReference>
<comment type="subunit">
    <text evidence="6">Part of the 50S ribosomal subunit. Contacts protein L20.</text>
</comment>
<dbReference type="Pfam" id="PF00829">
    <property type="entry name" value="Ribosomal_L21p"/>
    <property type="match status" value="1"/>
</dbReference>
<protein>
    <recommendedName>
        <fullName evidence="6">Large ribosomal subunit protein bL21</fullName>
    </recommendedName>
</protein>
<keyword evidence="5 6" id="KW-0687">Ribonucleoprotein</keyword>
<evidence type="ECO:0000256" key="3">
    <source>
        <dbReference type="ARBA" id="ARBA00022884"/>
    </source>
</evidence>
<comment type="caution">
    <text evidence="9">The sequence shown here is derived from an EMBL/GenBank/DDBJ whole genome shotgun (WGS) entry which is preliminary data.</text>
</comment>
<accession>A0A967C491</accession>
<feature type="region of interest" description="Disordered" evidence="8">
    <location>
        <begin position="107"/>
        <end position="171"/>
    </location>
</feature>
<gene>
    <name evidence="6 9" type="primary">rplU</name>
    <name evidence="9" type="ORF">HBA54_06840</name>
</gene>
<dbReference type="PANTHER" id="PTHR21349:SF0">
    <property type="entry name" value="LARGE RIBOSOMAL SUBUNIT PROTEIN BL21M"/>
    <property type="match status" value="1"/>
</dbReference>
<feature type="compositionally biased region" description="Basic and acidic residues" evidence="8">
    <location>
        <begin position="117"/>
        <end position="139"/>
    </location>
</feature>
<evidence type="ECO:0000256" key="4">
    <source>
        <dbReference type="ARBA" id="ARBA00022980"/>
    </source>
</evidence>
<dbReference type="HAMAP" id="MF_01363">
    <property type="entry name" value="Ribosomal_bL21"/>
    <property type="match status" value="1"/>
</dbReference>
<evidence type="ECO:0000256" key="5">
    <source>
        <dbReference type="ARBA" id="ARBA00023274"/>
    </source>
</evidence>
<evidence type="ECO:0000256" key="2">
    <source>
        <dbReference type="ARBA" id="ARBA00022730"/>
    </source>
</evidence>
<keyword evidence="4 6" id="KW-0689">Ribosomal protein</keyword>
<dbReference type="PROSITE" id="PS01169">
    <property type="entry name" value="RIBOSOMAL_L21"/>
    <property type="match status" value="1"/>
</dbReference>
<evidence type="ECO:0000256" key="1">
    <source>
        <dbReference type="ARBA" id="ARBA00008563"/>
    </source>
</evidence>
<dbReference type="GO" id="GO:1990904">
    <property type="term" value="C:ribonucleoprotein complex"/>
    <property type="evidence" value="ECO:0007669"/>
    <property type="project" value="UniProtKB-KW"/>
</dbReference>
<feature type="compositionally biased region" description="Basic residues" evidence="8">
    <location>
        <begin position="140"/>
        <end position="171"/>
    </location>
</feature>
<dbReference type="GO" id="GO:0019843">
    <property type="term" value="F:rRNA binding"/>
    <property type="evidence" value="ECO:0007669"/>
    <property type="project" value="UniProtKB-UniRule"/>
</dbReference>
<organism evidence="9 10">
    <name type="scientific">Pelagibius litoralis</name>
    <dbReference type="NCBI Taxonomy" id="374515"/>
    <lineage>
        <taxon>Bacteria</taxon>
        <taxon>Pseudomonadati</taxon>
        <taxon>Pseudomonadota</taxon>
        <taxon>Alphaproteobacteria</taxon>
        <taxon>Rhodospirillales</taxon>
        <taxon>Rhodovibrionaceae</taxon>
        <taxon>Pelagibius</taxon>
    </lineage>
</organism>
<keyword evidence="2 6" id="KW-0699">rRNA-binding</keyword>
<evidence type="ECO:0000313" key="9">
    <source>
        <dbReference type="EMBL" id="NIA68304.1"/>
    </source>
</evidence>
<reference evidence="9" key="1">
    <citation type="submission" date="2020-03" db="EMBL/GenBank/DDBJ databases">
        <title>Genome of Pelagibius litoralis DSM 21314T.</title>
        <authorList>
            <person name="Wang G."/>
        </authorList>
    </citation>
    <scope>NUCLEOTIDE SEQUENCE</scope>
    <source>
        <strain evidence="9">DSM 21314</strain>
    </source>
</reference>
<comment type="similarity">
    <text evidence="1 6 7">Belongs to the bacterial ribosomal protein bL21 family.</text>
</comment>
<evidence type="ECO:0000313" key="10">
    <source>
        <dbReference type="Proteomes" id="UP000761264"/>
    </source>
</evidence>
<keyword evidence="3 6" id="KW-0694">RNA-binding</keyword>
<dbReference type="GO" id="GO:0005737">
    <property type="term" value="C:cytoplasm"/>
    <property type="evidence" value="ECO:0007669"/>
    <property type="project" value="UniProtKB-ARBA"/>
</dbReference>
<keyword evidence="10" id="KW-1185">Reference proteome</keyword>
<dbReference type="PANTHER" id="PTHR21349">
    <property type="entry name" value="50S RIBOSOMAL PROTEIN L21"/>
    <property type="match status" value="1"/>
</dbReference>
<evidence type="ECO:0000256" key="7">
    <source>
        <dbReference type="RuleBase" id="RU000562"/>
    </source>
</evidence>
<dbReference type="InterPro" id="IPR001787">
    <property type="entry name" value="Ribosomal_bL21"/>
</dbReference>
<evidence type="ECO:0000256" key="8">
    <source>
        <dbReference type="SAM" id="MobiDB-lite"/>
    </source>
</evidence>
<evidence type="ECO:0000256" key="6">
    <source>
        <dbReference type="HAMAP-Rule" id="MF_01363"/>
    </source>
</evidence>
<dbReference type="GO" id="GO:0005840">
    <property type="term" value="C:ribosome"/>
    <property type="evidence" value="ECO:0007669"/>
    <property type="project" value="UniProtKB-KW"/>
</dbReference>